<feature type="transmembrane region" description="Helical" evidence="5">
    <location>
        <begin position="395"/>
        <end position="415"/>
    </location>
</feature>
<keyword evidence="8" id="KW-1185">Reference proteome</keyword>
<dbReference type="InterPro" id="IPR001173">
    <property type="entry name" value="Glyco_trans_2-like"/>
</dbReference>
<keyword evidence="3 7" id="KW-0808">Transferase</keyword>
<protein>
    <submittedName>
        <fullName evidence="7">Putative glycosyltransferase</fullName>
        <ecNumber evidence="7">2.4.-.-</ecNumber>
    </submittedName>
</protein>
<evidence type="ECO:0000256" key="4">
    <source>
        <dbReference type="SAM" id="MobiDB-lite"/>
    </source>
</evidence>
<gene>
    <name evidence="7" type="ORF">YM304_35740</name>
</gene>
<dbReference type="PANTHER" id="PTHR43630">
    <property type="entry name" value="POLY-BETA-1,6-N-ACETYL-D-GLUCOSAMINE SYNTHASE"/>
    <property type="match status" value="1"/>
</dbReference>
<reference evidence="7 8" key="1">
    <citation type="journal article" date="2013" name="Int. J. Syst. Evol. Microbiol.">
        <title>Ilumatobacter nonamiense sp. nov. and Ilumatobacter coccineum sp. nov., isolated from seashore sand.</title>
        <authorList>
            <person name="Matsumoto A."/>
            <person name="Kasai H."/>
            <person name="Matsuo Y."/>
            <person name="Shizuri Y."/>
            <person name="Ichikawa N."/>
            <person name="Fujita N."/>
            <person name="Omura S."/>
            <person name="Takahashi Y."/>
        </authorList>
    </citation>
    <scope>NUCLEOTIDE SEQUENCE [LARGE SCALE GENOMIC DNA]</scope>
    <source>
        <strain evidence="8">NBRC 103263 / KCTC 29153 / YM16-304</strain>
    </source>
</reference>
<feature type="compositionally biased region" description="Basic and acidic residues" evidence="4">
    <location>
        <begin position="493"/>
        <end position="503"/>
    </location>
</feature>
<evidence type="ECO:0000256" key="2">
    <source>
        <dbReference type="ARBA" id="ARBA00022676"/>
    </source>
</evidence>
<sequence length="503" mass="55495">MQSRSINRVVAVAIIAVVVLGATASIGWTLGVLRPADDELLPLVLRVAIVFFTVEATRMFVHVMIGASFYRPAEQLQGSGFAPLTSVVIPAWNEEVGLGKTIDSVLASDYANLEIIIVNDGSTDRTAEVAQRYVDENPGRVFLVNQENAGKGAALNSGVMHGFGQIIVNVDADSAVEPEAIGNLVKPFASKRVDAVVGRIVIGNTKKFVGKSQAFEYMFGFHLRRAQSVFNTIFILSGAMCAYRRSAWQQTHGFRDFSKTEDMDFSLQLRDAGLGLVYADDAVCITEGAADLSGLRNQRRRWRFGAFFCFGAHRRLFLDRRRGNRSLGFYELPSSLLGYVQILLYPLVFAVAFILPIHTGQYLYFYLVLLSVPANFAVVFYASGTLRKYAKYLPVLIVLMCVTMAVEHLMMWSALARYLTGNDVSWTNWTRQGVDGESGVDRVAVPGVPAMTLAEQMDARMVRGLREILDRTEPPVFVEPPTVTAADAEQDPTGEHERVLEPA</sequence>
<comment type="similarity">
    <text evidence="1">Belongs to the glycosyltransferase 2 family.</text>
</comment>
<organism evidence="7 8">
    <name type="scientific">Ilumatobacter coccineus (strain NBRC 103263 / KCTC 29153 / YM16-304)</name>
    <dbReference type="NCBI Taxonomy" id="1313172"/>
    <lineage>
        <taxon>Bacteria</taxon>
        <taxon>Bacillati</taxon>
        <taxon>Actinomycetota</taxon>
        <taxon>Acidimicrobiia</taxon>
        <taxon>Acidimicrobiales</taxon>
        <taxon>Ilumatobacteraceae</taxon>
        <taxon>Ilumatobacter</taxon>
    </lineage>
</organism>
<dbReference type="Proteomes" id="UP000011863">
    <property type="component" value="Chromosome"/>
</dbReference>
<dbReference type="EMBL" id="AP012057">
    <property type="protein sequence ID" value="BAN03888.1"/>
    <property type="molecule type" value="Genomic_DNA"/>
</dbReference>
<evidence type="ECO:0000256" key="1">
    <source>
        <dbReference type="ARBA" id="ARBA00006739"/>
    </source>
</evidence>
<dbReference type="PANTHER" id="PTHR43630:SF1">
    <property type="entry name" value="POLY-BETA-1,6-N-ACETYL-D-GLUCOSAMINE SYNTHASE"/>
    <property type="match status" value="1"/>
</dbReference>
<feature type="transmembrane region" description="Helical" evidence="5">
    <location>
        <begin position="363"/>
        <end position="383"/>
    </location>
</feature>
<dbReference type="RefSeq" id="WP_015443135.1">
    <property type="nucleotide sequence ID" value="NC_020520.1"/>
</dbReference>
<dbReference type="GO" id="GO:0016757">
    <property type="term" value="F:glycosyltransferase activity"/>
    <property type="evidence" value="ECO:0007669"/>
    <property type="project" value="UniProtKB-KW"/>
</dbReference>
<dbReference type="KEGG" id="aym:YM304_35740"/>
<feature type="transmembrane region" description="Helical" evidence="5">
    <location>
        <begin position="336"/>
        <end position="357"/>
    </location>
</feature>
<dbReference type="EC" id="2.4.-.-" evidence="7"/>
<feature type="domain" description="Glycosyltransferase 2-like" evidence="6">
    <location>
        <begin position="86"/>
        <end position="247"/>
    </location>
</feature>
<dbReference type="InterPro" id="IPR029044">
    <property type="entry name" value="Nucleotide-diphossugar_trans"/>
</dbReference>
<name>A0A6C7EH33_ILUCY</name>
<keyword evidence="2 7" id="KW-0328">Glycosyltransferase</keyword>
<dbReference type="AlphaFoldDB" id="A0A6C7EH33"/>
<evidence type="ECO:0000259" key="6">
    <source>
        <dbReference type="Pfam" id="PF00535"/>
    </source>
</evidence>
<dbReference type="SUPFAM" id="SSF53448">
    <property type="entry name" value="Nucleotide-diphospho-sugar transferases"/>
    <property type="match status" value="1"/>
</dbReference>
<dbReference type="OrthoDB" id="9802632at2"/>
<keyword evidence="5" id="KW-0812">Transmembrane</keyword>
<evidence type="ECO:0000313" key="7">
    <source>
        <dbReference type="EMBL" id="BAN03888.1"/>
    </source>
</evidence>
<keyword evidence="5" id="KW-0472">Membrane</keyword>
<dbReference type="Gene3D" id="3.90.550.10">
    <property type="entry name" value="Spore Coat Polysaccharide Biosynthesis Protein SpsA, Chain A"/>
    <property type="match status" value="1"/>
</dbReference>
<evidence type="ECO:0000256" key="5">
    <source>
        <dbReference type="SAM" id="Phobius"/>
    </source>
</evidence>
<proteinExistence type="inferred from homology"/>
<accession>A0A6C7EH33</accession>
<evidence type="ECO:0000313" key="8">
    <source>
        <dbReference type="Proteomes" id="UP000011863"/>
    </source>
</evidence>
<dbReference type="Pfam" id="PF00535">
    <property type="entry name" value="Glycos_transf_2"/>
    <property type="match status" value="1"/>
</dbReference>
<feature type="region of interest" description="Disordered" evidence="4">
    <location>
        <begin position="483"/>
        <end position="503"/>
    </location>
</feature>
<dbReference type="CDD" id="cd06423">
    <property type="entry name" value="CESA_like"/>
    <property type="match status" value="1"/>
</dbReference>
<evidence type="ECO:0000256" key="3">
    <source>
        <dbReference type="ARBA" id="ARBA00022679"/>
    </source>
</evidence>
<keyword evidence="5" id="KW-1133">Transmembrane helix</keyword>